<name>A0A2K2CTC9_BRADI</name>
<protein>
    <submittedName>
        <fullName evidence="2 3">Uncharacterized protein</fullName>
    </submittedName>
</protein>
<accession>A0A2K2CTC9</accession>
<dbReference type="Gramene" id="PNT65284">
    <property type="protein sequence ID" value="PNT65284"/>
    <property type="gene ID" value="BRADI_4g39762v3"/>
</dbReference>
<reference evidence="3" key="3">
    <citation type="submission" date="2018-08" db="UniProtKB">
        <authorList>
            <consortium name="EnsemblPlants"/>
        </authorList>
    </citation>
    <scope>IDENTIFICATION</scope>
    <source>
        <strain evidence="3">cv. Bd21</strain>
    </source>
</reference>
<dbReference type="InParanoid" id="A0A2K2CTC9"/>
<evidence type="ECO:0000256" key="1">
    <source>
        <dbReference type="SAM" id="MobiDB-lite"/>
    </source>
</evidence>
<dbReference type="EnsemblPlants" id="PNT65284">
    <property type="protein sequence ID" value="PNT65284"/>
    <property type="gene ID" value="BRADI_4g39762v3"/>
</dbReference>
<feature type="region of interest" description="Disordered" evidence="1">
    <location>
        <begin position="1"/>
        <end position="79"/>
    </location>
</feature>
<keyword evidence="4" id="KW-1185">Reference proteome</keyword>
<evidence type="ECO:0000313" key="2">
    <source>
        <dbReference type="EMBL" id="PNT65284.1"/>
    </source>
</evidence>
<reference evidence="2" key="2">
    <citation type="submission" date="2017-06" db="EMBL/GenBank/DDBJ databases">
        <title>WGS assembly of Brachypodium distachyon.</title>
        <authorList>
            <consortium name="The International Brachypodium Initiative"/>
            <person name="Lucas S."/>
            <person name="Harmon-Smith M."/>
            <person name="Lail K."/>
            <person name="Tice H."/>
            <person name="Grimwood J."/>
            <person name="Bruce D."/>
            <person name="Barry K."/>
            <person name="Shu S."/>
            <person name="Lindquist E."/>
            <person name="Wang M."/>
            <person name="Pitluck S."/>
            <person name="Vogel J.P."/>
            <person name="Garvin D.F."/>
            <person name="Mockler T.C."/>
            <person name="Schmutz J."/>
            <person name="Rokhsar D."/>
            <person name="Bevan M.W."/>
        </authorList>
    </citation>
    <scope>NUCLEOTIDE SEQUENCE</scope>
    <source>
        <strain evidence="2">Bd21</strain>
    </source>
</reference>
<reference evidence="2 3" key="1">
    <citation type="journal article" date="2010" name="Nature">
        <title>Genome sequencing and analysis of the model grass Brachypodium distachyon.</title>
        <authorList>
            <consortium name="International Brachypodium Initiative"/>
        </authorList>
    </citation>
    <scope>NUCLEOTIDE SEQUENCE [LARGE SCALE GENOMIC DNA]</scope>
    <source>
        <strain evidence="2 3">Bd21</strain>
    </source>
</reference>
<proteinExistence type="predicted"/>
<feature type="compositionally biased region" description="Low complexity" evidence="1">
    <location>
        <begin position="29"/>
        <end position="40"/>
    </location>
</feature>
<organism evidence="2">
    <name type="scientific">Brachypodium distachyon</name>
    <name type="common">Purple false brome</name>
    <name type="synonym">Trachynia distachya</name>
    <dbReference type="NCBI Taxonomy" id="15368"/>
    <lineage>
        <taxon>Eukaryota</taxon>
        <taxon>Viridiplantae</taxon>
        <taxon>Streptophyta</taxon>
        <taxon>Embryophyta</taxon>
        <taxon>Tracheophyta</taxon>
        <taxon>Spermatophyta</taxon>
        <taxon>Magnoliopsida</taxon>
        <taxon>Liliopsida</taxon>
        <taxon>Poales</taxon>
        <taxon>Poaceae</taxon>
        <taxon>BOP clade</taxon>
        <taxon>Pooideae</taxon>
        <taxon>Stipodae</taxon>
        <taxon>Brachypodieae</taxon>
        <taxon>Brachypodium</taxon>
    </lineage>
</organism>
<dbReference type="AlphaFoldDB" id="A0A2K2CTC9"/>
<dbReference type="EMBL" id="CM000883">
    <property type="protein sequence ID" value="PNT65284.1"/>
    <property type="molecule type" value="Genomic_DNA"/>
</dbReference>
<evidence type="ECO:0000313" key="3">
    <source>
        <dbReference type="EnsemblPlants" id="PNT65284"/>
    </source>
</evidence>
<gene>
    <name evidence="2" type="ORF">BRADI_4g39762v3</name>
</gene>
<sequence length="84" mass="9344">MPSAAPPFLTQSSGGRRRQWPPPPPPTSVAPAAPSASSATTRHRPLHRLQTPDCSHRGHNQHHTEEITSRLKKRRGNFCSKWCC</sequence>
<dbReference type="Proteomes" id="UP000008810">
    <property type="component" value="Chromosome 4"/>
</dbReference>
<evidence type="ECO:0000313" key="4">
    <source>
        <dbReference type="Proteomes" id="UP000008810"/>
    </source>
</evidence>